<evidence type="ECO:0008006" key="12">
    <source>
        <dbReference type="Google" id="ProtNLM"/>
    </source>
</evidence>
<dbReference type="PANTHER" id="PTHR45444:SF3">
    <property type="entry name" value="XANTHINE DEHYDROGENASE"/>
    <property type="match status" value="1"/>
</dbReference>
<dbReference type="FunFam" id="3.10.20.30:FF:000015">
    <property type="entry name" value="Aldehyde oxidase 1"/>
    <property type="match status" value="1"/>
</dbReference>
<name>A0A813DQP1_POLGL</name>
<dbReference type="Proteomes" id="UP000654075">
    <property type="component" value="Unassembled WGS sequence"/>
</dbReference>
<evidence type="ECO:0000256" key="2">
    <source>
        <dbReference type="ARBA" id="ARBA00022714"/>
    </source>
</evidence>
<keyword evidence="6" id="KW-0408">Iron</keyword>
<dbReference type="Pfam" id="PF00941">
    <property type="entry name" value="FAD_binding_5"/>
    <property type="match status" value="1"/>
</dbReference>
<dbReference type="Gene3D" id="1.10.150.120">
    <property type="entry name" value="[2Fe-2S]-binding domain"/>
    <property type="match status" value="1"/>
</dbReference>
<dbReference type="EMBL" id="CAJNNV010002742">
    <property type="protein sequence ID" value="CAE8587741.1"/>
    <property type="molecule type" value="Genomic_DNA"/>
</dbReference>
<dbReference type="FunFam" id="3.30.43.10:FF:000001">
    <property type="entry name" value="Xanthine dehydrogenase/oxidase"/>
    <property type="match status" value="1"/>
</dbReference>
<reference evidence="10" key="1">
    <citation type="submission" date="2021-02" db="EMBL/GenBank/DDBJ databases">
        <authorList>
            <person name="Dougan E. K."/>
            <person name="Rhodes N."/>
            <person name="Thang M."/>
            <person name="Chan C."/>
        </authorList>
    </citation>
    <scope>NUCLEOTIDE SEQUENCE</scope>
</reference>
<dbReference type="SUPFAM" id="SSF47741">
    <property type="entry name" value="CO dehydrogenase ISP C-domain like"/>
    <property type="match status" value="1"/>
</dbReference>
<dbReference type="GO" id="GO:0071949">
    <property type="term" value="F:FAD binding"/>
    <property type="evidence" value="ECO:0007669"/>
    <property type="project" value="InterPro"/>
</dbReference>
<evidence type="ECO:0000256" key="7">
    <source>
        <dbReference type="ARBA" id="ARBA00023014"/>
    </source>
</evidence>
<keyword evidence="1" id="KW-0285">Flavoprotein</keyword>
<dbReference type="Gene3D" id="3.30.465.10">
    <property type="match status" value="1"/>
</dbReference>
<evidence type="ECO:0000256" key="5">
    <source>
        <dbReference type="ARBA" id="ARBA00023002"/>
    </source>
</evidence>
<dbReference type="GO" id="GO:0016491">
    <property type="term" value="F:oxidoreductase activity"/>
    <property type="evidence" value="ECO:0007669"/>
    <property type="project" value="UniProtKB-KW"/>
</dbReference>
<keyword evidence="4" id="KW-0274">FAD</keyword>
<dbReference type="OMA" id="CYKLSKR"/>
<dbReference type="GO" id="GO:0005506">
    <property type="term" value="F:iron ion binding"/>
    <property type="evidence" value="ECO:0007669"/>
    <property type="project" value="InterPro"/>
</dbReference>
<keyword evidence="7" id="KW-0411">Iron-sulfur</keyword>
<sequence length="484" mass="51388">MAAKSGYPHTANGANGTTHGTIKGSDMLAAVTTAALKAADLKVNDLGWRTQLEFFVNGKLTRVDDAQPHHTLLWFLRDRLCLTGTKLGCGEGGCGACTVTVSHFDGGTQEVVHRSVNACLAPLCSVDGCAVTTVEGIGSSREPHPVQQRIAELHGSQCGYCTPGIVMSLYTALCRKPEPTLADLEESFDGNLCRCTGYRPILDAAKTFACDKHNCPPAPEGFKGPSEKPEAEGDARVFASTSATLASMASCPVPPVAFPEALRASAPHAPLQVVGSRVTWYRPADLASLLALKKAEPKAKMVAGNTEVGIETKFKHFEFPVMISTTAVKELSEVAFDDGNGDLVIGGAVNLSSLEHFLEKTLESRPKNTSQGLKAMLDMIRWFASTQIRNVAVLAGNIATASPISDMNPVLLALGASVLLASAGAPPREVPVRDFFKSYRVVDMLPSEVIAAVKVPSPPPGAFEFVKSFKQAKRRDDDISIVNA</sequence>
<evidence type="ECO:0000256" key="6">
    <source>
        <dbReference type="ARBA" id="ARBA00023004"/>
    </source>
</evidence>
<dbReference type="InterPro" id="IPR036884">
    <property type="entry name" value="2Fe-2S-bd_dom_sf"/>
</dbReference>
<dbReference type="PROSITE" id="PS51085">
    <property type="entry name" value="2FE2S_FER_2"/>
    <property type="match status" value="1"/>
</dbReference>
<keyword evidence="5" id="KW-0560">Oxidoreductase</keyword>
<dbReference type="InterPro" id="IPR016169">
    <property type="entry name" value="FAD-bd_PCMH_sub2"/>
</dbReference>
<evidence type="ECO:0000259" key="8">
    <source>
        <dbReference type="PROSITE" id="PS51085"/>
    </source>
</evidence>
<dbReference type="InterPro" id="IPR016166">
    <property type="entry name" value="FAD-bd_PCMH"/>
</dbReference>
<evidence type="ECO:0000256" key="3">
    <source>
        <dbReference type="ARBA" id="ARBA00022723"/>
    </source>
</evidence>
<dbReference type="InterPro" id="IPR036010">
    <property type="entry name" value="2Fe-2S_ferredoxin-like_sf"/>
</dbReference>
<evidence type="ECO:0000256" key="4">
    <source>
        <dbReference type="ARBA" id="ARBA00022827"/>
    </source>
</evidence>
<dbReference type="InterPro" id="IPR006058">
    <property type="entry name" value="2Fe2S_fd_BS"/>
</dbReference>
<evidence type="ECO:0000259" key="9">
    <source>
        <dbReference type="PROSITE" id="PS51387"/>
    </source>
</evidence>
<dbReference type="Gene3D" id="3.30.43.10">
    <property type="entry name" value="Uridine Diphospho-n-acetylenolpyruvylglucosamine Reductase, domain 2"/>
    <property type="match status" value="1"/>
</dbReference>
<gene>
    <name evidence="10" type="ORF">PGLA1383_LOCUS6571</name>
</gene>
<dbReference type="SUPFAM" id="SSF54292">
    <property type="entry name" value="2Fe-2S ferredoxin-like"/>
    <property type="match status" value="1"/>
</dbReference>
<dbReference type="PANTHER" id="PTHR45444">
    <property type="entry name" value="XANTHINE DEHYDROGENASE"/>
    <property type="match status" value="1"/>
</dbReference>
<dbReference type="Pfam" id="PF01799">
    <property type="entry name" value="Fer2_2"/>
    <property type="match status" value="1"/>
</dbReference>
<dbReference type="InterPro" id="IPR016208">
    <property type="entry name" value="Ald_Oxase/xanthine_DH-like"/>
</dbReference>
<dbReference type="InterPro" id="IPR036318">
    <property type="entry name" value="FAD-bd_PCMH-like_sf"/>
</dbReference>
<feature type="non-terminal residue" evidence="10">
    <location>
        <position position="484"/>
    </location>
</feature>
<keyword evidence="11" id="KW-1185">Reference proteome</keyword>
<keyword evidence="2" id="KW-0001">2Fe-2S</keyword>
<keyword evidence="3" id="KW-0479">Metal-binding</keyword>
<dbReference type="FunFam" id="3.30.465.10:FF:000004">
    <property type="entry name" value="Xanthine dehydrogenase/oxidase"/>
    <property type="match status" value="1"/>
</dbReference>
<dbReference type="Gene3D" id="3.10.20.30">
    <property type="match status" value="1"/>
</dbReference>
<evidence type="ECO:0000256" key="1">
    <source>
        <dbReference type="ARBA" id="ARBA00022630"/>
    </source>
</evidence>
<dbReference type="Pfam" id="PF00111">
    <property type="entry name" value="Fer2"/>
    <property type="match status" value="1"/>
</dbReference>
<organism evidence="10 11">
    <name type="scientific">Polarella glacialis</name>
    <name type="common">Dinoflagellate</name>
    <dbReference type="NCBI Taxonomy" id="89957"/>
    <lineage>
        <taxon>Eukaryota</taxon>
        <taxon>Sar</taxon>
        <taxon>Alveolata</taxon>
        <taxon>Dinophyceae</taxon>
        <taxon>Suessiales</taxon>
        <taxon>Suessiaceae</taxon>
        <taxon>Polarella</taxon>
    </lineage>
</organism>
<dbReference type="OrthoDB" id="8300278at2759"/>
<dbReference type="InterPro" id="IPR002346">
    <property type="entry name" value="Mopterin_DH_FAD-bd"/>
</dbReference>
<protein>
    <recommendedName>
        <fullName evidence="12">Xanthine dehydrogenase</fullName>
    </recommendedName>
</protein>
<dbReference type="InterPro" id="IPR001041">
    <property type="entry name" value="2Fe-2S_ferredoxin-type"/>
</dbReference>
<dbReference type="AlphaFoldDB" id="A0A813DQP1"/>
<evidence type="ECO:0000313" key="10">
    <source>
        <dbReference type="EMBL" id="CAE8587741.1"/>
    </source>
</evidence>
<dbReference type="GO" id="GO:0051537">
    <property type="term" value="F:2 iron, 2 sulfur cluster binding"/>
    <property type="evidence" value="ECO:0007669"/>
    <property type="project" value="UniProtKB-KW"/>
</dbReference>
<dbReference type="SUPFAM" id="SSF56176">
    <property type="entry name" value="FAD-binding/transporter-associated domain-like"/>
    <property type="match status" value="1"/>
</dbReference>
<feature type="domain" description="FAD-binding PCMH-type" evidence="9">
    <location>
        <begin position="273"/>
        <end position="460"/>
    </location>
</feature>
<comment type="caution">
    <text evidence="10">The sequence shown here is derived from an EMBL/GenBank/DDBJ whole genome shotgun (WGS) entry which is preliminary data.</text>
</comment>
<dbReference type="InterPro" id="IPR002888">
    <property type="entry name" value="2Fe-2S-bd"/>
</dbReference>
<proteinExistence type="predicted"/>
<dbReference type="InterPro" id="IPR012675">
    <property type="entry name" value="Beta-grasp_dom_sf"/>
</dbReference>
<accession>A0A813DQP1</accession>
<dbReference type="PROSITE" id="PS51387">
    <property type="entry name" value="FAD_PCMH"/>
    <property type="match status" value="1"/>
</dbReference>
<dbReference type="InterPro" id="IPR016167">
    <property type="entry name" value="FAD-bd_PCMH_sub1"/>
</dbReference>
<dbReference type="PROSITE" id="PS00197">
    <property type="entry name" value="2FE2S_FER_1"/>
    <property type="match status" value="1"/>
</dbReference>
<evidence type="ECO:0000313" key="11">
    <source>
        <dbReference type="Proteomes" id="UP000654075"/>
    </source>
</evidence>
<feature type="domain" description="2Fe-2S ferredoxin-type" evidence="8">
    <location>
        <begin position="50"/>
        <end position="137"/>
    </location>
</feature>